<dbReference type="FunFam" id="1.10.510.10:FF:000624">
    <property type="entry name" value="Mitogen-activated protein kinase"/>
    <property type="match status" value="1"/>
</dbReference>
<dbReference type="PROSITE" id="PS50011">
    <property type="entry name" value="PROTEIN_KINASE_DOM"/>
    <property type="match status" value="1"/>
</dbReference>
<keyword evidence="1" id="KW-0723">Serine/threonine-protein kinase</keyword>
<keyword evidence="5 6" id="KW-0067">ATP-binding</keyword>
<reference evidence="10" key="1">
    <citation type="submission" date="2017-01" db="EMBL/GenBank/DDBJ databases">
        <title>Comparative genomics of anhydrobiosis in the tardigrade Hypsibius dujardini.</title>
        <authorList>
            <person name="Yoshida Y."/>
            <person name="Koutsovoulos G."/>
            <person name="Laetsch D."/>
            <person name="Stevens L."/>
            <person name="Kumar S."/>
            <person name="Horikawa D."/>
            <person name="Ishino K."/>
            <person name="Komine S."/>
            <person name="Tomita M."/>
            <person name="Blaxter M."/>
            <person name="Arakawa K."/>
        </authorList>
    </citation>
    <scope>NUCLEOTIDE SEQUENCE [LARGE SCALE GENOMIC DNA]</scope>
    <source>
        <strain evidence="10">Z151</strain>
    </source>
</reference>
<name>A0A1W0XEC9_HYPEX</name>
<gene>
    <name evidence="9" type="ORF">BV898_00749</name>
</gene>
<dbReference type="SUPFAM" id="SSF56112">
    <property type="entry name" value="Protein kinase-like (PK-like)"/>
    <property type="match status" value="2"/>
</dbReference>
<feature type="region of interest" description="Disordered" evidence="7">
    <location>
        <begin position="450"/>
        <end position="509"/>
    </location>
</feature>
<feature type="region of interest" description="Disordered" evidence="7">
    <location>
        <begin position="599"/>
        <end position="637"/>
    </location>
</feature>
<feature type="domain" description="Protein kinase" evidence="8">
    <location>
        <begin position="156"/>
        <end position="442"/>
    </location>
</feature>
<dbReference type="InterPro" id="IPR017441">
    <property type="entry name" value="Protein_kinase_ATP_BS"/>
</dbReference>
<evidence type="ECO:0000256" key="7">
    <source>
        <dbReference type="SAM" id="MobiDB-lite"/>
    </source>
</evidence>
<dbReference type="InterPro" id="IPR011009">
    <property type="entry name" value="Kinase-like_dom_sf"/>
</dbReference>
<dbReference type="EMBL" id="MTYJ01000002">
    <property type="protein sequence ID" value="OQV25823.1"/>
    <property type="molecule type" value="Genomic_DNA"/>
</dbReference>
<feature type="region of interest" description="Disordered" evidence="7">
    <location>
        <begin position="657"/>
        <end position="676"/>
    </location>
</feature>
<keyword evidence="10" id="KW-1185">Reference proteome</keyword>
<dbReference type="Proteomes" id="UP000192578">
    <property type="component" value="Unassembled WGS sequence"/>
</dbReference>
<dbReference type="Pfam" id="PF00069">
    <property type="entry name" value="Pkinase"/>
    <property type="match status" value="1"/>
</dbReference>
<feature type="region of interest" description="Disordered" evidence="7">
    <location>
        <begin position="782"/>
        <end position="806"/>
    </location>
</feature>
<feature type="region of interest" description="Disordered" evidence="7">
    <location>
        <begin position="525"/>
        <end position="568"/>
    </location>
</feature>
<proteinExistence type="predicted"/>
<evidence type="ECO:0000259" key="8">
    <source>
        <dbReference type="PROSITE" id="PS50011"/>
    </source>
</evidence>
<evidence type="ECO:0000256" key="5">
    <source>
        <dbReference type="ARBA" id="ARBA00022840"/>
    </source>
</evidence>
<feature type="binding site" evidence="6">
    <location>
        <position position="188"/>
    </location>
    <ligand>
        <name>ATP</name>
        <dbReference type="ChEBI" id="CHEBI:30616"/>
    </ligand>
</feature>
<dbReference type="OrthoDB" id="2158884at2759"/>
<keyword evidence="4 9" id="KW-0418">Kinase</keyword>
<feature type="region of interest" description="Disordered" evidence="7">
    <location>
        <begin position="1"/>
        <end position="20"/>
    </location>
</feature>
<feature type="compositionally biased region" description="Basic and acidic residues" evidence="7">
    <location>
        <begin position="794"/>
        <end position="806"/>
    </location>
</feature>
<dbReference type="Gene3D" id="3.30.200.20">
    <property type="entry name" value="Phosphorylase Kinase, domain 1"/>
    <property type="match status" value="2"/>
</dbReference>
<dbReference type="CDD" id="cd07830">
    <property type="entry name" value="STKc_MAK_like"/>
    <property type="match status" value="1"/>
</dbReference>
<evidence type="ECO:0000256" key="6">
    <source>
        <dbReference type="PROSITE-ProRule" id="PRU10141"/>
    </source>
</evidence>
<evidence type="ECO:0000256" key="2">
    <source>
        <dbReference type="ARBA" id="ARBA00022679"/>
    </source>
</evidence>
<dbReference type="PANTHER" id="PTHR24055">
    <property type="entry name" value="MITOGEN-ACTIVATED PROTEIN KINASE"/>
    <property type="match status" value="1"/>
</dbReference>
<dbReference type="SMART" id="SM00220">
    <property type="entry name" value="S_TKc"/>
    <property type="match status" value="1"/>
</dbReference>
<evidence type="ECO:0000256" key="1">
    <source>
        <dbReference type="ARBA" id="ARBA00022527"/>
    </source>
</evidence>
<protein>
    <submittedName>
        <fullName evidence="9">Serine/threonine-protein kinase ICK</fullName>
    </submittedName>
</protein>
<dbReference type="InterPro" id="IPR008271">
    <property type="entry name" value="Ser/Thr_kinase_AS"/>
</dbReference>
<feature type="compositionally biased region" description="Polar residues" evidence="7">
    <location>
        <begin position="599"/>
        <end position="612"/>
    </location>
</feature>
<comment type="caution">
    <text evidence="9">The sequence shown here is derived from an EMBL/GenBank/DDBJ whole genome shotgun (WGS) entry which is preliminary data.</text>
</comment>
<keyword evidence="2" id="KW-0808">Transferase</keyword>
<dbReference type="InterPro" id="IPR000719">
    <property type="entry name" value="Prot_kinase_dom"/>
</dbReference>
<dbReference type="PROSITE" id="PS00108">
    <property type="entry name" value="PROTEIN_KINASE_ST"/>
    <property type="match status" value="1"/>
</dbReference>
<dbReference type="InterPro" id="IPR050117">
    <property type="entry name" value="MAPK"/>
</dbReference>
<feature type="compositionally biased region" description="Polar residues" evidence="7">
    <location>
        <begin position="10"/>
        <end position="20"/>
    </location>
</feature>
<organism evidence="9 10">
    <name type="scientific">Hypsibius exemplaris</name>
    <name type="common">Freshwater tardigrade</name>
    <dbReference type="NCBI Taxonomy" id="2072580"/>
    <lineage>
        <taxon>Eukaryota</taxon>
        <taxon>Metazoa</taxon>
        <taxon>Ecdysozoa</taxon>
        <taxon>Tardigrada</taxon>
        <taxon>Eutardigrada</taxon>
        <taxon>Parachela</taxon>
        <taxon>Hypsibioidea</taxon>
        <taxon>Hypsibiidae</taxon>
        <taxon>Hypsibius</taxon>
    </lineage>
</organism>
<feature type="compositionally biased region" description="Polar residues" evidence="7">
    <location>
        <begin position="471"/>
        <end position="481"/>
    </location>
</feature>
<evidence type="ECO:0000256" key="4">
    <source>
        <dbReference type="ARBA" id="ARBA00022777"/>
    </source>
</evidence>
<dbReference type="AlphaFoldDB" id="A0A1W0XEC9"/>
<evidence type="ECO:0000313" key="9">
    <source>
        <dbReference type="EMBL" id="OQV25823.1"/>
    </source>
</evidence>
<evidence type="ECO:0000256" key="3">
    <source>
        <dbReference type="ARBA" id="ARBA00022741"/>
    </source>
</evidence>
<dbReference type="GO" id="GO:0005524">
    <property type="term" value="F:ATP binding"/>
    <property type="evidence" value="ECO:0007669"/>
    <property type="project" value="UniProtKB-UniRule"/>
</dbReference>
<accession>A0A1W0XEC9</accession>
<dbReference type="PROSITE" id="PS00107">
    <property type="entry name" value="PROTEIN_KINASE_ATP"/>
    <property type="match status" value="1"/>
</dbReference>
<evidence type="ECO:0000313" key="10">
    <source>
        <dbReference type="Proteomes" id="UP000192578"/>
    </source>
</evidence>
<feature type="compositionally biased region" description="Basic and acidic residues" evidence="7">
    <location>
        <begin position="657"/>
        <end position="666"/>
    </location>
</feature>
<keyword evidence="3 6" id="KW-0547">Nucleotide-binding</keyword>
<sequence>MAVGHEKDANTTIHPAVNNGTVSSRLTVDIRMDEDSNSSKMSTDDGVATTVETAAGRPEHSLSPPVSTERLAEYELSSQLGDGAYGTVLLANHKRSNQTVAIKSSRGLLSSCHVTTLIKTLIPCCVMVAQAQLQLQQKFCHFGKLQPRGSLEKSRFRFVHQIGDGTYGEVFLAEAQDGRGVVRPYAIKQMKNTYLTWKDALKEMEIVVAGELKRHPNIIHMLEAFREAQQLYMVFEFMDCNLYQLMKDRSIKRFTEDETRNMTGQIFCGLQYLHEKGFFHRDLKPENILCNGTEVIKIADFGQARQIRSRPPYTEYVSTRWYRAPELVLSSKVYSLGVDIWAVGCIMAEIVTLRPLFDGATAADQLFKIVKLLGTPKREDWPQGFDMADRIKMSFPPGFERQNLSLFIKPASPLCEEVVAATLQYNPQSRPSAKSCLQMQFFSKTAAGRRSWDNATTVEKTTPFKRPSVAAPTNSNTFSSSKPRHEPSLLPKLQPQPEPNLSIRNNHSPNVQSKALPAVREIVQAPSAQILPEQPLRRRPIEPSPTNKPFNPRPTADPSKKPNLFRRHESQNIIPTVKYSAATGTTVVVKNPVQKFVAQTTEKVSKSSTSPNLVIASGGQVPSPSNGGDPSKPRFRTDQQTHLQPFKYGNAQRILGSRRESRKNLDPHQSTELGGRRLLEANRVLRKHSSGTDGVSYASSLKADLAMRGSSTSPIDEFPDPFAGTAEMSRGDRKLLAGRPMEAPEKSSVWMTTQNVPSKAHLFTTQKSSPFLIRPNAQLLKDTKGGLPPAAVGGDRKSQEPSWWDK</sequence>
<dbReference type="Gene3D" id="1.10.510.10">
    <property type="entry name" value="Transferase(Phosphotransferase) domain 1"/>
    <property type="match status" value="1"/>
</dbReference>
<dbReference type="GO" id="GO:0004674">
    <property type="term" value="F:protein serine/threonine kinase activity"/>
    <property type="evidence" value="ECO:0007669"/>
    <property type="project" value="UniProtKB-KW"/>
</dbReference>